<dbReference type="Proteomes" id="UP001497512">
    <property type="component" value="Chromosome 4"/>
</dbReference>
<dbReference type="PANTHER" id="PTHR31592:SF1">
    <property type="entry name" value="TRANSMEMBRANE PROTEIN 192"/>
    <property type="match status" value="1"/>
</dbReference>
<dbReference type="InterPro" id="IPR029399">
    <property type="entry name" value="TMEM192"/>
</dbReference>
<evidence type="ECO:0000256" key="2">
    <source>
        <dbReference type="ARBA" id="ARBA00006314"/>
    </source>
</evidence>
<evidence type="ECO:0000313" key="8">
    <source>
        <dbReference type="EMBL" id="CAK9223913.1"/>
    </source>
</evidence>
<evidence type="ECO:0000256" key="6">
    <source>
        <dbReference type="SAM" id="Coils"/>
    </source>
</evidence>
<evidence type="ECO:0000256" key="7">
    <source>
        <dbReference type="SAM" id="Phobius"/>
    </source>
</evidence>
<evidence type="ECO:0000256" key="3">
    <source>
        <dbReference type="ARBA" id="ARBA00022692"/>
    </source>
</evidence>
<proteinExistence type="inferred from homology"/>
<keyword evidence="4 7" id="KW-1133">Transmembrane helix</keyword>
<gene>
    <name evidence="8" type="ORF">CSSPTR1EN2_LOCUS17069</name>
</gene>
<sequence length="353" mass="40104">MARFGQGSTGSLDSLHVPVNPELFTDTAELPLLGWQEKADTLVACIYCLLLAGYGMLLVSSWLPLPLLLSQVALFSVCNLLLLVVTGFLQRHLSAQLKRMQQQGFLKFSVFLMWIVSQPFKIVAYGTGTVLMVVTWDTFLQQWGIPPLLFLRVILLVQIIWMGVLVSVFIYKVHIHNTSHCQPDVVCTLSAVLQGPPTLDDIRYVDSGGLAEQQAALLHYQQDNLQHLSKEILRLQESLSKYEHTQDGNTPQVDLVHLLAARERELRAIAAERDQLQAEVRLVRGFISERDADILRVRAINDQYVEENERLRAMLDEWSSRTAKLELALQTERVLTMESHRNHNHLSMDKIMN</sequence>
<comment type="similarity">
    <text evidence="2">Belongs to the TMEM192 family.</text>
</comment>
<feature type="transmembrane region" description="Helical" evidence="7">
    <location>
        <begin position="148"/>
        <end position="171"/>
    </location>
</feature>
<comment type="subcellular location">
    <subcellularLocation>
        <location evidence="1">Membrane</location>
        <topology evidence="1">Multi-pass membrane protein</topology>
    </subcellularLocation>
</comment>
<feature type="transmembrane region" description="Helical" evidence="7">
    <location>
        <begin position="69"/>
        <end position="89"/>
    </location>
</feature>
<keyword evidence="6" id="KW-0175">Coiled coil</keyword>
<evidence type="ECO:0000313" key="9">
    <source>
        <dbReference type="Proteomes" id="UP001497512"/>
    </source>
</evidence>
<keyword evidence="3 7" id="KW-0812">Transmembrane</keyword>
<feature type="transmembrane region" description="Helical" evidence="7">
    <location>
        <begin position="42"/>
        <end position="63"/>
    </location>
</feature>
<dbReference type="PANTHER" id="PTHR31592">
    <property type="entry name" value="TRANSMEMBRANE PROTEIN 192"/>
    <property type="match status" value="1"/>
</dbReference>
<feature type="transmembrane region" description="Helical" evidence="7">
    <location>
        <begin position="110"/>
        <end position="136"/>
    </location>
</feature>
<reference evidence="8" key="1">
    <citation type="submission" date="2024-02" db="EMBL/GenBank/DDBJ databases">
        <authorList>
            <consortium name="ELIXIR-Norway"/>
            <consortium name="Elixir Norway"/>
        </authorList>
    </citation>
    <scope>NUCLEOTIDE SEQUENCE</scope>
</reference>
<name>A0ABP0UMA4_9BRYO</name>
<protein>
    <submittedName>
        <fullName evidence="8">Uncharacterized protein</fullName>
    </submittedName>
</protein>
<feature type="coiled-coil region" evidence="6">
    <location>
        <begin position="225"/>
        <end position="321"/>
    </location>
</feature>
<keyword evidence="5 7" id="KW-0472">Membrane</keyword>
<dbReference type="EMBL" id="OZ019896">
    <property type="protein sequence ID" value="CAK9223913.1"/>
    <property type="molecule type" value="Genomic_DNA"/>
</dbReference>
<evidence type="ECO:0000256" key="1">
    <source>
        <dbReference type="ARBA" id="ARBA00004141"/>
    </source>
</evidence>
<keyword evidence="9" id="KW-1185">Reference proteome</keyword>
<evidence type="ECO:0000256" key="4">
    <source>
        <dbReference type="ARBA" id="ARBA00022989"/>
    </source>
</evidence>
<organism evidence="8 9">
    <name type="scientific">Sphagnum troendelagicum</name>
    <dbReference type="NCBI Taxonomy" id="128251"/>
    <lineage>
        <taxon>Eukaryota</taxon>
        <taxon>Viridiplantae</taxon>
        <taxon>Streptophyta</taxon>
        <taxon>Embryophyta</taxon>
        <taxon>Bryophyta</taxon>
        <taxon>Sphagnophytina</taxon>
        <taxon>Sphagnopsida</taxon>
        <taxon>Sphagnales</taxon>
        <taxon>Sphagnaceae</taxon>
        <taxon>Sphagnum</taxon>
    </lineage>
</organism>
<accession>A0ABP0UMA4</accession>
<evidence type="ECO:0000256" key="5">
    <source>
        <dbReference type="ARBA" id="ARBA00023136"/>
    </source>
</evidence>